<evidence type="ECO:0000256" key="5">
    <source>
        <dbReference type="SAM" id="MobiDB-lite"/>
    </source>
</evidence>
<dbReference type="GO" id="GO:0005524">
    <property type="term" value="F:ATP binding"/>
    <property type="evidence" value="ECO:0007669"/>
    <property type="project" value="InterPro"/>
</dbReference>
<dbReference type="InterPro" id="IPR003439">
    <property type="entry name" value="ABC_transporter-like_ATP-bd"/>
</dbReference>
<evidence type="ECO:0000256" key="3">
    <source>
        <dbReference type="ARBA" id="ARBA00022989"/>
    </source>
</evidence>
<dbReference type="PANTHER" id="PTHR43394:SF1">
    <property type="entry name" value="ATP-BINDING CASSETTE SUB-FAMILY B MEMBER 10, MITOCHONDRIAL"/>
    <property type="match status" value="1"/>
</dbReference>
<dbReference type="Gene3D" id="3.40.50.300">
    <property type="entry name" value="P-loop containing nucleotide triphosphate hydrolases"/>
    <property type="match status" value="1"/>
</dbReference>
<evidence type="ECO:0000313" key="8">
    <source>
        <dbReference type="EMBL" id="KAK3257579.1"/>
    </source>
</evidence>
<feature type="non-terminal residue" evidence="8">
    <location>
        <position position="1"/>
    </location>
</feature>
<dbReference type="InterPro" id="IPR036640">
    <property type="entry name" value="ABC1_TM_sf"/>
</dbReference>
<dbReference type="EMBL" id="LGRX02020369">
    <property type="protein sequence ID" value="KAK3257579.1"/>
    <property type="molecule type" value="Genomic_DNA"/>
</dbReference>
<feature type="transmembrane region" description="Helical" evidence="6">
    <location>
        <begin position="47"/>
        <end position="65"/>
    </location>
</feature>
<dbReference type="SUPFAM" id="SSF90123">
    <property type="entry name" value="ABC transporter transmembrane region"/>
    <property type="match status" value="2"/>
</dbReference>
<feature type="transmembrane region" description="Helical" evidence="6">
    <location>
        <begin position="21"/>
        <end position="41"/>
    </location>
</feature>
<evidence type="ECO:0000256" key="2">
    <source>
        <dbReference type="ARBA" id="ARBA00022692"/>
    </source>
</evidence>
<keyword evidence="2 6" id="KW-0812">Transmembrane</keyword>
<dbReference type="SUPFAM" id="SSF52540">
    <property type="entry name" value="P-loop containing nucleoside triphosphate hydrolases"/>
    <property type="match status" value="1"/>
</dbReference>
<dbReference type="Pfam" id="PF00005">
    <property type="entry name" value="ABC_tran"/>
    <property type="match status" value="1"/>
</dbReference>
<gene>
    <name evidence="8" type="ORF">CYMTET_33342</name>
</gene>
<dbReference type="GO" id="GO:0015421">
    <property type="term" value="F:ABC-type oligopeptide transporter activity"/>
    <property type="evidence" value="ECO:0007669"/>
    <property type="project" value="TreeGrafter"/>
</dbReference>
<keyword evidence="4 6" id="KW-0472">Membrane</keyword>
<evidence type="ECO:0000313" key="9">
    <source>
        <dbReference type="Proteomes" id="UP001190700"/>
    </source>
</evidence>
<dbReference type="InterPro" id="IPR039421">
    <property type="entry name" value="Type_1_exporter"/>
</dbReference>
<dbReference type="Pfam" id="PF00664">
    <property type="entry name" value="ABC_membrane"/>
    <property type="match status" value="2"/>
</dbReference>
<comment type="subcellular location">
    <subcellularLocation>
        <location evidence="1">Membrane</location>
        <topology evidence="1">Multi-pass membrane protein</topology>
    </subcellularLocation>
</comment>
<name>A0AAE0FDF2_9CHLO</name>
<dbReference type="PANTHER" id="PTHR43394">
    <property type="entry name" value="ATP-DEPENDENT PERMEASE MDL1, MITOCHONDRIAL"/>
    <property type="match status" value="1"/>
</dbReference>
<dbReference type="GO" id="GO:0016020">
    <property type="term" value="C:membrane"/>
    <property type="evidence" value="ECO:0007669"/>
    <property type="project" value="UniProtKB-SubCell"/>
</dbReference>
<evidence type="ECO:0000259" key="7">
    <source>
        <dbReference type="PROSITE" id="PS50929"/>
    </source>
</evidence>
<comment type="caution">
    <text evidence="8">The sequence shown here is derived from an EMBL/GenBank/DDBJ whole genome shotgun (WGS) entry which is preliminary data.</text>
</comment>
<dbReference type="PROSITE" id="PS50929">
    <property type="entry name" value="ABC_TM1F"/>
    <property type="match status" value="1"/>
</dbReference>
<feature type="region of interest" description="Disordered" evidence="5">
    <location>
        <begin position="126"/>
        <end position="145"/>
    </location>
</feature>
<evidence type="ECO:0000256" key="4">
    <source>
        <dbReference type="ARBA" id="ARBA00023136"/>
    </source>
</evidence>
<feature type="domain" description="ABC transmembrane type-1" evidence="7">
    <location>
        <begin position="1"/>
        <end position="231"/>
    </location>
</feature>
<reference evidence="8 9" key="1">
    <citation type="journal article" date="2015" name="Genome Biol. Evol.">
        <title>Comparative Genomics of a Bacterivorous Green Alga Reveals Evolutionary Causalities and Consequences of Phago-Mixotrophic Mode of Nutrition.</title>
        <authorList>
            <person name="Burns J.A."/>
            <person name="Paasch A."/>
            <person name="Narechania A."/>
            <person name="Kim E."/>
        </authorList>
    </citation>
    <scope>NUCLEOTIDE SEQUENCE [LARGE SCALE GENOMIC DNA]</scope>
    <source>
        <strain evidence="8 9">PLY_AMNH</strain>
    </source>
</reference>
<keyword evidence="3 6" id="KW-1133">Transmembrane helix</keyword>
<dbReference type="InterPro" id="IPR027417">
    <property type="entry name" value="P-loop_NTPase"/>
</dbReference>
<dbReference type="InterPro" id="IPR011527">
    <property type="entry name" value="ABC1_TM_dom"/>
</dbReference>
<feature type="transmembrane region" description="Helical" evidence="6">
    <location>
        <begin position="208"/>
        <end position="233"/>
    </location>
</feature>
<dbReference type="Gene3D" id="1.20.1560.10">
    <property type="entry name" value="ABC transporter type 1, transmembrane domain"/>
    <property type="match status" value="2"/>
</dbReference>
<proteinExistence type="predicted"/>
<dbReference type="AlphaFoldDB" id="A0AAE0FDF2"/>
<organism evidence="8 9">
    <name type="scientific">Cymbomonas tetramitiformis</name>
    <dbReference type="NCBI Taxonomy" id="36881"/>
    <lineage>
        <taxon>Eukaryota</taxon>
        <taxon>Viridiplantae</taxon>
        <taxon>Chlorophyta</taxon>
        <taxon>Pyramimonadophyceae</taxon>
        <taxon>Pyramimonadales</taxon>
        <taxon>Pyramimonadaceae</taxon>
        <taxon>Cymbomonas</taxon>
    </lineage>
</organism>
<dbReference type="Proteomes" id="UP001190700">
    <property type="component" value="Unassembled WGS sequence"/>
</dbReference>
<protein>
    <recommendedName>
        <fullName evidence="7">ABC transmembrane type-1 domain-containing protein</fullName>
    </recommendedName>
</protein>
<evidence type="ECO:0000256" key="6">
    <source>
        <dbReference type="SAM" id="Phobius"/>
    </source>
</evidence>
<keyword evidence="9" id="KW-1185">Reference proteome</keyword>
<dbReference type="GO" id="GO:0016887">
    <property type="term" value="F:ATP hydrolysis activity"/>
    <property type="evidence" value="ECO:0007669"/>
    <property type="project" value="InterPro"/>
</dbReference>
<sequence length="341" mass="36195">ELMNRLSSDTATLQDAATVNISMLLRYVLQILGSLVFMFIISWKLTLVMLAVVPFVAMGTAYYGMSIRKFRKEFQDALAHSAVAGRVSAVCVLCGRSVPSKGAASLATGLGAAQAPGAEWRRAPGRRLARQAPGGDGAAGTGRKSRDVGTVQRAIDGTLYLGWQLSVASAGFQGLVMLISQGAMALVLWYGATLVLNGHMTSGELTSFLLYTVQIAAAFGFLSGIFVSFAQALGASERVFELMAREPGLPVALPPMGDLTATKDLRKEMPEEKAYLVSTVPRSSLDSCVKLKFEDVHFRYPSRPDDPVLKGISFELQPGSVSALVGPSGGGKSTIVGLIER</sequence>
<accession>A0AAE0FDF2</accession>
<evidence type="ECO:0000256" key="1">
    <source>
        <dbReference type="ARBA" id="ARBA00004141"/>
    </source>
</evidence>
<feature type="transmembrane region" description="Helical" evidence="6">
    <location>
        <begin position="175"/>
        <end position="196"/>
    </location>
</feature>